<dbReference type="CDD" id="cd12151">
    <property type="entry name" value="F1-ATPase_gamma"/>
    <property type="match status" value="1"/>
</dbReference>
<organism evidence="11 12">
    <name type="scientific">Candidatus Komeilibacteria bacterium CG11_big_fil_rev_8_21_14_0_20_36_20</name>
    <dbReference type="NCBI Taxonomy" id="1974477"/>
    <lineage>
        <taxon>Bacteria</taxon>
        <taxon>Candidatus Komeiliibacteriota</taxon>
    </lineage>
</organism>
<accession>A0A2H0NDY4</accession>
<dbReference type="NCBIfam" id="TIGR01146">
    <property type="entry name" value="ATPsyn_F1gamma"/>
    <property type="match status" value="1"/>
</dbReference>
<dbReference type="InterPro" id="IPR000131">
    <property type="entry name" value="ATP_synth_F1_gsu"/>
</dbReference>
<keyword evidence="9 10" id="KW-0066">ATP synthesis</keyword>
<keyword evidence="5 10" id="KW-0375">Hydrogen ion transport</keyword>
<keyword evidence="8 10" id="KW-0139">CF(1)</keyword>
<dbReference type="SUPFAM" id="SSF52943">
    <property type="entry name" value="ATP synthase (F1-ATPase), gamma subunit"/>
    <property type="match status" value="1"/>
</dbReference>
<dbReference type="GO" id="GO:0046933">
    <property type="term" value="F:proton-transporting ATP synthase activity, rotational mechanism"/>
    <property type="evidence" value="ECO:0007669"/>
    <property type="project" value="UniProtKB-UniRule"/>
</dbReference>
<dbReference type="Gene3D" id="3.40.1380.10">
    <property type="match status" value="1"/>
</dbReference>
<name>A0A2H0NDY4_9BACT</name>
<evidence type="ECO:0000256" key="5">
    <source>
        <dbReference type="ARBA" id="ARBA00022781"/>
    </source>
</evidence>
<keyword evidence="4 10" id="KW-0813">Transport</keyword>
<proteinExistence type="inferred from homology"/>
<comment type="subcellular location">
    <subcellularLocation>
        <location evidence="10">Cell membrane</location>
        <topology evidence="10">Peripheral membrane protein</topology>
    </subcellularLocation>
    <subcellularLocation>
        <location evidence="2">Membrane</location>
        <topology evidence="2">Peripheral membrane protein</topology>
    </subcellularLocation>
</comment>
<dbReference type="HAMAP" id="MF_00815">
    <property type="entry name" value="ATP_synth_gamma_bact"/>
    <property type="match status" value="1"/>
</dbReference>
<keyword evidence="10" id="KW-1003">Cell membrane</keyword>
<evidence type="ECO:0000256" key="10">
    <source>
        <dbReference type="HAMAP-Rule" id="MF_00815"/>
    </source>
</evidence>
<evidence type="ECO:0000256" key="7">
    <source>
        <dbReference type="ARBA" id="ARBA00023136"/>
    </source>
</evidence>
<evidence type="ECO:0000256" key="3">
    <source>
        <dbReference type="ARBA" id="ARBA00007681"/>
    </source>
</evidence>
<evidence type="ECO:0000256" key="1">
    <source>
        <dbReference type="ARBA" id="ARBA00003456"/>
    </source>
</evidence>
<dbReference type="PRINTS" id="PR00126">
    <property type="entry name" value="ATPASEGAMMA"/>
</dbReference>
<comment type="similarity">
    <text evidence="3 10">Belongs to the ATPase gamma chain family.</text>
</comment>
<dbReference type="Proteomes" id="UP000230564">
    <property type="component" value="Unassembled WGS sequence"/>
</dbReference>
<evidence type="ECO:0000256" key="6">
    <source>
        <dbReference type="ARBA" id="ARBA00023065"/>
    </source>
</evidence>
<dbReference type="GO" id="GO:0005886">
    <property type="term" value="C:plasma membrane"/>
    <property type="evidence" value="ECO:0007669"/>
    <property type="project" value="UniProtKB-SubCell"/>
</dbReference>
<evidence type="ECO:0000256" key="8">
    <source>
        <dbReference type="ARBA" id="ARBA00023196"/>
    </source>
</evidence>
<keyword evidence="7 10" id="KW-0472">Membrane</keyword>
<dbReference type="PANTHER" id="PTHR11693:SF22">
    <property type="entry name" value="ATP SYNTHASE SUBUNIT GAMMA, MITOCHONDRIAL"/>
    <property type="match status" value="1"/>
</dbReference>
<evidence type="ECO:0000313" key="11">
    <source>
        <dbReference type="EMBL" id="PIR07098.1"/>
    </source>
</evidence>
<dbReference type="Gene3D" id="1.10.287.80">
    <property type="entry name" value="ATP synthase, gamma subunit, helix hairpin domain"/>
    <property type="match status" value="2"/>
</dbReference>
<evidence type="ECO:0000256" key="4">
    <source>
        <dbReference type="ARBA" id="ARBA00022448"/>
    </source>
</evidence>
<dbReference type="InterPro" id="IPR035968">
    <property type="entry name" value="ATP_synth_F1_ATPase_gsu"/>
</dbReference>
<evidence type="ECO:0000256" key="9">
    <source>
        <dbReference type="ARBA" id="ARBA00023310"/>
    </source>
</evidence>
<comment type="caution">
    <text evidence="11">The sequence shown here is derived from an EMBL/GenBank/DDBJ whole genome shotgun (WGS) entry which is preliminary data.</text>
</comment>
<dbReference type="EMBL" id="PCWQ01000007">
    <property type="protein sequence ID" value="PIR07098.1"/>
    <property type="molecule type" value="Genomic_DNA"/>
</dbReference>
<comment type="subunit">
    <text evidence="10">F-type ATPases have 2 components, CF(1) - the catalytic core - and CF(0) - the membrane proton channel. CF(1) has five subunits: alpha(3), beta(3), gamma(1), delta(1), epsilon(1). CF(0) has three main subunits: a, b and c.</text>
</comment>
<dbReference type="PANTHER" id="PTHR11693">
    <property type="entry name" value="ATP SYNTHASE GAMMA CHAIN"/>
    <property type="match status" value="1"/>
</dbReference>
<gene>
    <name evidence="10 11" type="primary">atpG</name>
    <name evidence="11" type="ORF">COV55_01565</name>
</gene>
<comment type="function">
    <text evidence="1 10">Produces ATP from ADP in the presence of a proton gradient across the membrane. The gamma chain is believed to be important in regulating ATPase activity and the flow of protons through the CF(0) complex.</text>
</comment>
<protein>
    <recommendedName>
        <fullName evidence="10">ATP synthase gamma chain</fullName>
    </recommendedName>
    <alternativeName>
        <fullName evidence="10">ATP synthase F1 sector gamma subunit</fullName>
    </alternativeName>
    <alternativeName>
        <fullName evidence="10">F-ATPase gamma subunit</fullName>
    </alternativeName>
</protein>
<dbReference type="AlphaFoldDB" id="A0A2H0NDY4"/>
<keyword evidence="6 10" id="KW-0406">Ion transport</keyword>
<sequence>MPQATRDIQRRIKSVKNTKKITKAMELVAAAKMRKAVAKVLATRSYADLAWNTVLHLVKKLDTSRHPFFRESKEVRNVLIVLISTNRGLCGSFNLQLVQKVVDSIKLHHPDTRVTDVITFGSKGRNEARRHHLNIMADFAKEDITQSSTIINPITHMVVKDFIARKYDKVFVAYTDFASSLQQQPHVRQLLPIVPEIDERLGYITHQKEKEIVNINVENFSDFLFEPSRKEILNSFLPRLVEIQIFQAVLESEASEHSARMLAMRNASDAAGDMIDELTLAYNQARQAGITAEIAEISAGTAALQ</sequence>
<dbReference type="GO" id="GO:0045259">
    <property type="term" value="C:proton-transporting ATP synthase complex"/>
    <property type="evidence" value="ECO:0007669"/>
    <property type="project" value="UniProtKB-KW"/>
</dbReference>
<evidence type="ECO:0000313" key="12">
    <source>
        <dbReference type="Proteomes" id="UP000230564"/>
    </source>
</evidence>
<dbReference type="GO" id="GO:0042777">
    <property type="term" value="P:proton motive force-driven plasma membrane ATP synthesis"/>
    <property type="evidence" value="ECO:0007669"/>
    <property type="project" value="UniProtKB-UniRule"/>
</dbReference>
<dbReference type="GO" id="GO:0005524">
    <property type="term" value="F:ATP binding"/>
    <property type="evidence" value="ECO:0007669"/>
    <property type="project" value="UniProtKB-UniRule"/>
</dbReference>
<reference evidence="11 12" key="1">
    <citation type="submission" date="2017-09" db="EMBL/GenBank/DDBJ databases">
        <title>Depth-based differentiation of microbial function through sediment-hosted aquifers and enrichment of novel symbionts in the deep terrestrial subsurface.</title>
        <authorList>
            <person name="Probst A.J."/>
            <person name="Ladd B."/>
            <person name="Jarett J.K."/>
            <person name="Geller-Mcgrath D.E."/>
            <person name="Sieber C.M."/>
            <person name="Emerson J.B."/>
            <person name="Anantharaman K."/>
            <person name="Thomas B.C."/>
            <person name="Malmstrom R."/>
            <person name="Stieglmeier M."/>
            <person name="Klingl A."/>
            <person name="Woyke T."/>
            <person name="Ryan C.M."/>
            <person name="Banfield J.F."/>
        </authorList>
    </citation>
    <scope>NUCLEOTIDE SEQUENCE [LARGE SCALE GENOMIC DNA]</scope>
    <source>
        <strain evidence="11">CG11_big_fil_rev_8_21_14_0_20_36_20</strain>
    </source>
</reference>
<evidence type="ECO:0000256" key="2">
    <source>
        <dbReference type="ARBA" id="ARBA00004170"/>
    </source>
</evidence>
<dbReference type="Pfam" id="PF00231">
    <property type="entry name" value="ATP-synt"/>
    <property type="match status" value="1"/>
</dbReference>